<name>A0A6P6RQN7_9EIME</name>
<dbReference type="AlphaFoldDB" id="A0A6P6RQN7"/>
<dbReference type="Proteomes" id="UP000515125">
    <property type="component" value="Unplaced"/>
</dbReference>
<evidence type="ECO:0000313" key="1">
    <source>
        <dbReference type="Proteomes" id="UP000515125"/>
    </source>
</evidence>
<protein>
    <submittedName>
        <fullName evidence="2">Uncharacterized protein LOC113146521</fullName>
    </submittedName>
</protein>
<reference evidence="2" key="1">
    <citation type="submission" date="2025-08" db="UniProtKB">
        <authorList>
            <consortium name="RefSeq"/>
        </authorList>
    </citation>
    <scope>IDENTIFICATION</scope>
</reference>
<sequence>MELVVAEIEIQTVIKLCLPKCSSARYAESDVVQTTAIGLVGTAILPEREILQHRMTLNTVLCEASPGAAPLKEVIVPSVFVMSHSWEHKGVEGSNPDVPSGSESVLQQKQAHLQQLERSSTSDLFPCPHPTQSAHVPPFASSPPYPAIADAAIVPSLRALAAIWRSPSNHHGACRPSGSVWFLWILLFFVVAFAMESDALKEASTTKGPMLRTLLRSALASQQPCTALAEAAHEGGVKVIAVDFDMTMITTHSGGSASNTPGNPVFTSLSADFDTFATAASAYGIKIAVVTFGDPKTVASYPGRLAGAPLVHRVLEESAASFRVDAVFPFYPPLYKSPTDYRGLGLKAPMPYNKSFHIAQLCAHFGVLRDEVLLVDDDANNCMAFNEEGGVALRVQGGHGFDVTDLQSYAGKGRLSVPRAFPSAFTLIDLAGVSCGPSSARAQLFARSGEADGPGV</sequence>
<dbReference type="InterPro" id="IPR036412">
    <property type="entry name" value="HAD-like_sf"/>
</dbReference>
<accession>A0A6P6RQN7</accession>
<dbReference type="RefSeq" id="XP_026189859.1">
    <property type="nucleotide sequence ID" value="XM_026334074.1"/>
</dbReference>
<gene>
    <name evidence="2" type="primary">LOC113146521</name>
</gene>
<organism evidence="1 2">
    <name type="scientific">Cyclospora cayetanensis</name>
    <dbReference type="NCBI Taxonomy" id="88456"/>
    <lineage>
        <taxon>Eukaryota</taxon>
        <taxon>Sar</taxon>
        <taxon>Alveolata</taxon>
        <taxon>Apicomplexa</taxon>
        <taxon>Conoidasida</taxon>
        <taxon>Coccidia</taxon>
        <taxon>Eucoccidiorida</taxon>
        <taxon>Eimeriorina</taxon>
        <taxon>Eimeriidae</taxon>
        <taxon>Cyclospora</taxon>
    </lineage>
</organism>
<keyword evidence="1" id="KW-1185">Reference proteome</keyword>
<dbReference type="SUPFAM" id="SSF56784">
    <property type="entry name" value="HAD-like"/>
    <property type="match status" value="1"/>
</dbReference>
<proteinExistence type="predicted"/>
<dbReference type="GeneID" id="113146521"/>
<dbReference type="OrthoDB" id="10054414at2759"/>
<evidence type="ECO:0000313" key="2">
    <source>
        <dbReference type="RefSeq" id="XP_026189859.1"/>
    </source>
</evidence>